<dbReference type="GO" id="GO:0008234">
    <property type="term" value="F:cysteine-type peptidase activity"/>
    <property type="evidence" value="ECO:0007669"/>
    <property type="project" value="InterPro"/>
</dbReference>
<evidence type="ECO:0000259" key="3">
    <source>
        <dbReference type="Pfam" id="PF00112"/>
    </source>
</evidence>
<feature type="domain" description="Peptidase C1A papain C-terminal" evidence="3">
    <location>
        <begin position="9"/>
        <end position="65"/>
    </location>
</feature>
<reference evidence="4" key="1">
    <citation type="submission" date="2021-02" db="EMBL/GenBank/DDBJ databases">
        <authorList>
            <person name="Dougan E. K."/>
            <person name="Rhodes N."/>
            <person name="Thang M."/>
            <person name="Chan C."/>
        </authorList>
    </citation>
    <scope>NUCLEOTIDE SEQUENCE</scope>
</reference>
<dbReference type="PANTHER" id="PTHR12411">
    <property type="entry name" value="CYSTEINE PROTEASE FAMILY C1-RELATED"/>
    <property type="match status" value="1"/>
</dbReference>
<evidence type="ECO:0000256" key="1">
    <source>
        <dbReference type="ARBA" id="ARBA00008455"/>
    </source>
</evidence>
<dbReference type="Proteomes" id="UP000626109">
    <property type="component" value="Unassembled WGS sequence"/>
</dbReference>
<dbReference type="InterPro" id="IPR013128">
    <property type="entry name" value="Peptidase_C1A"/>
</dbReference>
<dbReference type="Pfam" id="PF00112">
    <property type="entry name" value="Peptidase_C1"/>
    <property type="match status" value="1"/>
</dbReference>
<evidence type="ECO:0000313" key="4">
    <source>
        <dbReference type="EMBL" id="CAE8698278.1"/>
    </source>
</evidence>
<dbReference type="Gene3D" id="3.90.70.10">
    <property type="entry name" value="Cysteine proteinases"/>
    <property type="match status" value="1"/>
</dbReference>
<sequence>MLVSGICTGGVFHGCDRNSMVNHAVVIAGYGTDTALKMDYWLIRNPWGPDWGESGFIRIQRHSTDESDKGWSAQTVIQRKVSDVMEVLQQSQCVACLESSLICLNPSFTSKCFSRDRIFITLQCSCSDRANHRRPLCKQRCSCS</sequence>
<dbReference type="InterPro" id="IPR025660">
    <property type="entry name" value="Pept_his_AS"/>
</dbReference>
<comment type="similarity">
    <text evidence="1">Belongs to the peptidase C1 family.</text>
</comment>
<comment type="caution">
    <text evidence="4">The sequence shown here is derived from an EMBL/GenBank/DDBJ whole genome shotgun (WGS) entry which is preliminary data.</text>
</comment>
<name>A0A813K6F5_POLGL</name>
<accession>A0A813K6F5</accession>
<dbReference type="EMBL" id="CAJNNW010028917">
    <property type="protein sequence ID" value="CAE8698278.1"/>
    <property type="molecule type" value="Genomic_DNA"/>
</dbReference>
<evidence type="ECO:0000313" key="5">
    <source>
        <dbReference type="Proteomes" id="UP000626109"/>
    </source>
</evidence>
<dbReference type="PROSITE" id="PS00639">
    <property type="entry name" value="THIOL_PROTEASE_HIS"/>
    <property type="match status" value="1"/>
</dbReference>
<protein>
    <recommendedName>
        <fullName evidence="3">Peptidase C1A papain C-terminal domain-containing protein</fullName>
    </recommendedName>
</protein>
<dbReference type="AlphaFoldDB" id="A0A813K6F5"/>
<proteinExistence type="inferred from homology"/>
<organism evidence="4 5">
    <name type="scientific">Polarella glacialis</name>
    <name type="common">Dinoflagellate</name>
    <dbReference type="NCBI Taxonomy" id="89957"/>
    <lineage>
        <taxon>Eukaryota</taxon>
        <taxon>Sar</taxon>
        <taxon>Alveolata</taxon>
        <taxon>Dinophyceae</taxon>
        <taxon>Suessiales</taxon>
        <taxon>Suessiaceae</taxon>
        <taxon>Polarella</taxon>
    </lineage>
</organism>
<keyword evidence="2" id="KW-0865">Zymogen</keyword>
<gene>
    <name evidence="4" type="ORF">PGLA2088_LOCUS30651</name>
</gene>
<dbReference type="InterPro" id="IPR000668">
    <property type="entry name" value="Peptidase_C1A_C"/>
</dbReference>
<dbReference type="SUPFAM" id="SSF54001">
    <property type="entry name" value="Cysteine proteinases"/>
    <property type="match status" value="1"/>
</dbReference>
<dbReference type="GO" id="GO:0006508">
    <property type="term" value="P:proteolysis"/>
    <property type="evidence" value="ECO:0007669"/>
    <property type="project" value="InterPro"/>
</dbReference>
<dbReference type="InterPro" id="IPR038765">
    <property type="entry name" value="Papain-like_cys_pep_sf"/>
</dbReference>
<evidence type="ECO:0000256" key="2">
    <source>
        <dbReference type="ARBA" id="ARBA00023145"/>
    </source>
</evidence>